<dbReference type="PANTHER" id="PTHR43436">
    <property type="entry name" value="ARAC-FAMILY TRANSCRIPTIONAL REGULATOR"/>
    <property type="match status" value="1"/>
</dbReference>
<dbReference type="InterPro" id="IPR018060">
    <property type="entry name" value="HTH_AraC"/>
</dbReference>
<dbReference type="InterPro" id="IPR009057">
    <property type="entry name" value="Homeodomain-like_sf"/>
</dbReference>
<dbReference type="Pfam" id="PF06719">
    <property type="entry name" value="AraC_N"/>
    <property type="match status" value="1"/>
</dbReference>
<dbReference type="Gene3D" id="1.10.10.60">
    <property type="entry name" value="Homeodomain-like"/>
    <property type="match status" value="1"/>
</dbReference>
<dbReference type="EMBL" id="JBHRZG010000022">
    <property type="protein sequence ID" value="MFC3834128.1"/>
    <property type="molecule type" value="Genomic_DNA"/>
</dbReference>
<dbReference type="Pfam" id="PF12833">
    <property type="entry name" value="HTH_18"/>
    <property type="match status" value="1"/>
</dbReference>
<sequence>MTATGPAPADLHDFAARLRAYAPHDGVHALRVPGAYAVRASRVDAELFHSVYRPSVCIVAQGRKTVFLGPDLYEYDATRLLVFSLELPMASQVTRASAAEPYLALKVDVDPAQVAELAARVYPHGRPPVRENRGVYVGESTADLVRTATRVLTLLADDRDAALLARLAVEELLIRLLRSSVGGRIAQIGHEESTVQRVARAVEWVRAHFDEPMDVPALAELVHMSPSTFHGHFKAVTGLSPLQFQKALRLREARRLMLVGRVDATTAGRRVGYASASQFTREYGRLFGRAPTRDIAHLREHGPDVDSTH</sequence>
<dbReference type="SMART" id="SM00342">
    <property type="entry name" value="HTH_ARAC"/>
    <property type="match status" value="1"/>
</dbReference>
<dbReference type="RefSeq" id="WP_380102509.1">
    <property type="nucleotide sequence ID" value="NZ_JBHRZG010000022.1"/>
</dbReference>
<keyword evidence="2" id="KW-0804">Transcription</keyword>
<protein>
    <submittedName>
        <fullName evidence="4">AraC family transcriptional regulator N-terminal domain-containing protein</fullName>
    </submittedName>
</protein>
<dbReference type="PROSITE" id="PS01124">
    <property type="entry name" value="HTH_ARAC_FAMILY_2"/>
    <property type="match status" value="1"/>
</dbReference>
<gene>
    <name evidence="4" type="ORF">ACFOSB_14825</name>
</gene>
<dbReference type="PANTHER" id="PTHR43436:SF1">
    <property type="entry name" value="TRANSCRIPTIONAL REGULATORY PROTEIN"/>
    <property type="match status" value="1"/>
</dbReference>
<feature type="domain" description="HTH araC/xylS-type" evidence="3">
    <location>
        <begin position="199"/>
        <end position="297"/>
    </location>
</feature>
<evidence type="ECO:0000256" key="1">
    <source>
        <dbReference type="ARBA" id="ARBA00023015"/>
    </source>
</evidence>
<accession>A0ABV7Z9T6</accession>
<evidence type="ECO:0000313" key="4">
    <source>
        <dbReference type="EMBL" id="MFC3834128.1"/>
    </source>
</evidence>
<keyword evidence="1" id="KW-0805">Transcription regulation</keyword>
<evidence type="ECO:0000313" key="5">
    <source>
        <dbReference type="Proteomes" id="UP001595803"/>
    </source>
</evidence>
<dbReference type="InterPro" id="IPR009594">
    <property type="entry name" value="Tscrpt_reg_HTH_AraC_N"/>
</dbReference>
<evidence type="ECO:0000259" key="3">
    <source>
        <dbReference type="PROSITE" id="PS01124"/>
    </source>
</evidence>
<evidence type="ECO:0000256" key="2">
    <source>
        <dbReference type="ARBA" id="ARBA00023163"/>
    </source>
</evidence>
<proteinExistence type="predicted"/>
<dbReference type="Proteomes" id="UP001595803">
    <property type="component" value="Unassembled WGS sequence"/>
</dbReference>
<organism evidence="4 5">
    <name type="scientific">Deinococcus rufus</name>
    <dbReference type="NCBI Taxonomy" id="2136097"/>
    <lineage>
        <taxon>Bacteria</taxon>
        <taxon>Thermotogati</taxon>
        <taxon>Deinococcota</taxon>
        <taxon>Deinococci</taxon>
        <taxon>Deinococcales</taxon>
        <taxon>Deinococcaceae</taxon>
        <taxon>Deinococcus</taxon>
    </lineage>
</organism>
<comment type="caution">
    <text evidence="4">The sequence shown here is derived from an EMBL/GenBank/DDBJ whole genome shotgun (WGS) entry which is preliminary data.</text>
</comment>
<dbReference type="SUPFAM" id="SSF46689">
    <property type="entry name" value="Homeodomain-like"/>
    <property type="match status" value="2"/>
</dbReference>
<name>A0ABV7Z9T6_9DEIO</name>
<reference evidence="5" key="1">
    <citation type="journal article" date="2019" name="Int. J. Syst. Evol. Microbiol.">
        <title>The Global Catalogue of Microorganisms (GCM) 10K type strain sequencing project: providing services to taxonomists for standard genome sequencing and annotation.</title>
        <authorList>
            <consortium name="The Broad Institute Genomics Platform"/>
            <consortium name="The Broad Institute Genome Sequencing Center for Infectious Disease"/>
            <person name="Wu L."/>
            <person name="Ma J."/>
        </authorList>
    </citation>
    <scope>NUCLEOTIDE SEQUENCE [LARGE SCALE GENOMIC DNA]</scope>
    <source>
        <strain evidence="5">CCTCC AB 2017081</strain>
    </source>
</reference>
<keyword evidence="5" id="KW-1185">Reference proteome</keyword>